<evidence type="ECO:0000259" key="5">
    <source>
        <dbReference type="Pfam" id="PF13404"/>
    </source>
</evidence>
<evidence type="ECO:0000313" key="6">
    <source>
        <dbReference type="EMBL" id="WNE95348.1"/>
    </source>
</evidence>
<dbReference type="InterPro" id="IPR019888">
    <property type="entry name" value="Tscrpt_reg_AsnC-like"/>
</dbReference>
<sequence length="347" mass="38194">MREMEHGIDDADLDLVAALQIAPRAPLNTVAEILGTSASTAGRRIQRLQQLRLLRFIGTVHWSLLTTGNPYVVWIKCRPGATVDVATAIQQVPQAQSLMTTTGDSDIYCTLYPLPGTDPRRLLTRTLPEIPGIASIQSHLVLRSAREAFTWRLDRLTARQTEELRRQADVLPGAAPAGVGLLNEIEFRTLRLLVEDSRISAAQVARELDVSRSTAYRTIQSLLESGAVRPRVEIEPAVLGFPITALFTLDVQPRHIPAVLTALGEHSCARFTVMTAGPASILHHGVFSDEDHLSRFVTEDLGALPGLNGLNTLIALSVLRRQWIDRDDDLLLGPRAHDILSPDHHTR</sequence>
<organism evidence="6 7">
    <name type="scientific">Streptomyces luomodiensis</name>
    <dbReference type="NCBI Taxonomy" id="3026192"/>
    <lineage>
        <taxon>Bacteria</taxon>
        <taxon>Bacillati</taxon>
        <taxon>Actinomycetota</taxon>
        <taxon>Actinomycetes</taxon>
        <taxon>Kitasatosporales</taxon>
        <taxon>Streptomycetaceae</taxon>
        <taxon>Streptomyces</taxon>
    </lineage>
</organism>
<dbReference type="PANTHER" id="PTHR30154">
    <property type="entry name" value="LEUCINE-RESPONSIVE REGULATORY PROTEIN"/>
    <property type="match status" value="1"/>
</dbReference>
<dbReference type="SUPFAM" id="SSF54909">
    <property type="entry name" value="Dimeric alpha+beta barrel"/>
    <property type="match status" value="2"/>
</dbReference>
<dbReference type="InterPro" id="IPR036388">
    <property type="entry name" value="WH-like_DNA-bd_sf"/>
</dbReference>
<dbReference type="InterPro" id="IPR036390">
    <property type="entry name" value="WH_DNA-bd_sf"/>
</dbReference>
<name>A0ABY9US73_9ACTN</name>
<keyword evidence="2" id="KW-0238">DNA-binding</keyword>
<protein>
    <submittedName>
        <fullName evidence="6">AsnC family transcriptional regulator</fullName>
    </submittedName>
</protein>
<dbReference type="Proteomes" id="UP001305606">
    <property type="component" value="Chromosome"/>
</dbReference>
<dbReference type="RefSeq" id="WP_311034698.1">
    <property type="nucleotide sequence ID" value="NZ_CP117522.1"/>
</dbReference>
<dbReference type="Pfam" id="PF13412">
    <property type="entry name" value="HTH_24"/>
    <property type="match status" value="1"/>
</dbReference>
<dbReference type="Gene3D" id="1.10.10.10">
    <property type="entry name" value="Winged helix-like DNA-binding domain superfamily/Winged helix DNA-binding domain"/>
    <property type="match status" value="2"/>
</dbReference>
<dbReference type="SUPFAM" id="SSF46785">
    <property type="entry name" value="Winged helix' DNA-binding domain"/>
    <property type="match status" value="2"/>
</dbReference>
<feature type="domain" description="HTH asnC-type" evidence="5">
    <location>
        <begin position="8"/>
        <end position="49"/>
    </location>
</feature>
<keyword evidence="1" id="KW-0805">Transcription regulation</keyword>
<proteinExistence type="predicted"/>
<evidence type="ECO:0000256" key="3">
    <source>
        <dbReference type="ARBA" id="ARBA00023163"/>
    </source>
</evidence>
<evidence type="ECO:0000256" key="2">
    <source>
        <dbReference type="ARBA" id="ARBA00023125"/>
    </source>
</evidence>
<dbReference type="Pfam" id="PF13404">
    <property type="entry name" value="HTH_AsnC-type"/>
    <property type="match status" value="1"/>
</dbReference>
<feature type="domain" description="Transcription regulator AsnC/Lrp ligand binding" evidence="4">
    <location>
        <begin position="73"/>
        <end position="143"/>
    </location>
</feature>
<accession>A0ABY9US73</accession>
<evidence type="ECO:0000259" key="4">
    <source>
        <dbReference type="Pfam" id="PF01037"/>
    </source>
</evidence>
<dbReference type="InterPro" id="IPR000485">
    <property type="entry name" value="AsnC-type_HTH_dom"/>
</dbReference>
<feature type="domain" description="Transcription regulator AsnC/Lrp ligand binding" evidence="4">
    <location>
        <begin position="249"/>
        <end position="317"/>
    </location>
</feature>
<evidence type="ECO:0000313" key="7">
    <source>
        <dbReference type="Proteomes" id="UP001305606"/>
    </source>
</evidence>
<reference evidence="6 7" key="1">
    <citation type="submission" date="2023-02" db="EMBL/GenBank/DDBJ databases">
        <title>Streptomyces sp. SCA4-21 with antifungal activity against Fusarium oxysporum f. sp. cubense, Streptomyces sp. SCA2-17 with antifungal activity against Fusarium oxysporum f. sp. cubense.</title>
        <authorList>
            <person name="Qi D."/>
        </authorList>
    </citation>
    <scope>NUCLEOTIDE SEQUENCE [LARGE SCALE GENOMIC DNA]</scope>
    <source>
        <strain evidence="6 7">SCA4-21</strain>
    </source>
</reference>
<dbReference type="Pfam" id="PF01037">
    <property type="entry name" value="AsnC_trans_reg"/>
    <property type="match status" value="2"/>
</dbReference>
<dbReference type="InterPro" id="IPR019887">
    <property type="entry name" value="Tscrpt_reg_AsnC/Lrp_C"/>
</dbReference>
<dbReference type="SMART" id="SM00344">
    <property type="entry name" value="HTH_ASNC"/>
    <property type="match status" value="2"/>
</dbReference>
<keyword evidence="3" id="KW-0804">Transcription</keyword>
<dbReference type="Gene3D" id="3.30.70.920">
    <property type="match status" value="2"/>
</dbReference>
<dbReference type="PANTHER" id="PTHR30154:SF34">
    <property type="entry name" value="TRANSCRIPTIONAL REGULATOR AZLB"/>
    <property type="match status" value="1"/>
</dbReference>
<dbReference type="EMBL" id="CP117522">
    <property type="protein sequence ID" value="WNE95348.1"/>
    <property type="molecule type" value="Genomic_DNA"/>
</dbReference>
<gene>
    <name evidence="6" type="ORF">PS467_08275</name>
</gene>
<keyword evidence="7" id="KW-1185">Reference proteome</keyword>
<dbReference type="InterPro" id="IPR011008">
    <property type="entry name" value="Dimeric_a/b-barrel"/>
</dbReference>
<evidence type="ECO:0000256" key="1">
    <source>
        <dbReference type="ARBA" id="ARBA00023015"/>
    </source>
</evidence>